<feature type="chain" id="PRO_5043542453" evidence="1">
    <location>
        <begin position="20"/>
        <end position="311"/>
    </location>
</feature>
<dbReference type="EMBL" id="JARGDH010000005">
    <property type="protein sequence ID" value="KAL0268310.1"/>
    <property type="molecule type" value="Genomic_DNA"/>
</dbReference>
<evidence type="ECO:0000256" key="1">
    <source>
        <dbReference type="SAM" id="SignalP"/>
    </source>
</evidence>
<gene>
    <name evidence="2" type="ORF">PYX00_010302</name>
</gene>
<dbReference type="AlphaFoldDB" id="A0AAW2HER7"/>
<organism evidence="2">
    <name type="scientific">Menopon gallinae</name>
    <name type="common">poultry shaft louse</name>
    <dbReference type="NCBI Taxonomy" id="328185"/>
    <lineage>
        <taxon>Eukaryota</taxon>
        <taxon>Metazoa</taxon>
        <taxon>Ecdysozoa</taxon>
        <taxon>Arthropoda</taxon>
        <taxon>Hexapoda</taxon>
        <taxon>Insecta</taxon>
        <taxon>Pterygota</taxon>
        <taxon>Neoptera</taxon>
        <taxon>Paraneoptera</taxon>
        <taxon>Psocodea</taxon>
        <taxon>Troctomorpha</taxon>
        <taxon>Phthiraptera</taxon>
        <taxon>Amblycera</taxon>
        <taxon>Menoponidae</taxon>
        <taxon>Menopon</taxon>
    </lineage>
</organism>
<sequence>MRSLSFVLMLLLRITSGLSQQYAPKDELLPSSVPPSFTCHFVPTNCPEDEECLRDVCSYLFELCQRRTGCSQVLYKCWHFLPNCILADRKIEGLPPEKRSIGKNSFLFMKLHPVLNRAVDPNLINVPTRYRRISVRLGSEFLGKRSPDLPRERRAPGTELLGKRWGSEMLGKRNWELLGKRGVELLGKRSSEFLGKRGTELLGKRGAEFLGKRGAEFLGKRGAEFLGKRGNEFLGKREIAAYPAFHGLKFRMCKNDEDCYVKWDPKLYVHHQKLIPITPATRFEDTTNNNNPNRLATTQMTHNSIYLLEKL</sequence>
<evidence type="ECO:0000313" key="2">
    <source>
        <dbReference type="EMBL" id="KAL0268310.1"/>
    </source>
</evidence>
<comment type="caution">
    <text evidence="2">The sequence shown here is derived from an EMBL/GenBank/DDBJ whole genome shotgun (WGS) entry which is preliminary data.</text>
</comment>
<protein>
    <submittedName>
        <fullName evidence="2">Uncharacterized protein</fullName>
    </submittedName>
</protein>
<reference evidence="2" key="1">
    <citation type="journal article" date="2024" name="Gigascience">
        <title>Chromosome-level genome of the poultry shaft louse Menopon gallinae provides insight into the host-switching and adaptive evolution of parasitic lice.</title>
        <authorList>
            <person name="Xu Y."/>
            <person name="Ma L."/>
            <person name="Liu S."/>
            <person name="Liang Y."/>
            <person name="Liu Q."/>
            <person name="He Z."/>
            <person name="Tian L."/>
            <person name="Duan Y."/>
            <person name="Cai W."/>
            <person name="Li H."/>
            <person name="Song F."/>
        </authorList>
    </citation>
    <scope>NUCLEOTIDE SEQUENCE</scope>
    <source>
        <strain evidence="2">Cailab_2023a</strain>
    </source>
</reference>
<keyword evidence="1" id="KW-0732">Signal</keyword>
<name>A0AAW2HER7_9NEOP</name>
<feature type="signal peptide" evidence="1">
    <location>
        <begin position="1"/>
        <end position="19"/>
    </location>
</feature>
<proteinExistence type="predicted"/>
<accession>A0AAW2HER7</accession>